<evidence type="ECO:0000313" key="1">
    <source>
        <dbReference type="EMBL" id="KAH1057941.1"/>
    </source>
</evidence>
<proteinExistence type="predicted"/>
<sequence>MNQEAKGFSSHGTVIGIVGAVEFWSVRVCVNIESKLGVYPKQQKTGFDKS</sequence>
<dbReference type="AlphaFoldDB" id="A0A9D3UV87"/>
<keyword evidence="2" id="KW-1185">Reference proteome</keyword>
<reference evidence="1 2" key="1">
    <citation type="journal article" date="2021" name="Plant Biotechnol. J.">
        <title>Multi-omics assisted identification of the key and species-specific regulatory components of drought-tolerant mechanisms in Gossypium stocksii.</title>
        <authorList>
            <person name="Yu D."/>
            <person name="Ke L."/>
            <person name="Zhang D."/>
            <person name="Wu Y."/>
            <person name="Sun Y."/>
            <person name="Mei J."/>
            <person name="Sun J."/>
            <person name="Sun Y."/>
        </authorList>
    </citation>
    <scope>NUCLEOTIDE SEQUENCE [LARGE SCALE GENOMIC DNA]</scope>
    <source>
        <strain evidence="2">cv. E1</strain>
        <tissue evidence="1">Leaf</tissue>
    </source>
</reference>
<dbReference type="EMBL" id="JAIQCV010000010">
    <property type="protein sequence ID" value="KAH1057941.1"/>
    <property type="molecule type" value="Genomic_DNA"/>
</dbReference>
<evidence type="ECO:0000313" key="2">
    <source>
        <dbReference type="Proteomes" id="UP000828251"/>
    </source>
</evidence>
<organism evidence="1 2">
    <name type="scientific">Gossypium stocksii</name>
    <dbReference type="NCBI Taxonomy" id="47602"/>
    <lineage>
        <taxon>Eukaryota</taxon>
        <taxon>Viridiplantae</taxon>
        <taxon>Streptophyta</taxon>
        <taxon>Embryophyta</taxon>
        <taxon>Tracheophyta</taxon>
        <taxon>Spermatophyta</taxon>
        <taxon>Magnoliopsida</taxon>
        <taxon>eudicotyledons</taxon>
        <taxon>Gunneridae</taxon>
        <taxon>Pentapetalae</taxon>
        <taxon>rosids</taxon>
        <taxon>malvids</taxon>
        <taxon>Malvales</taxon>
        <taxon>Malvaceae</taxon>
        <taxon>Malvoideae</taxon>
        <taxon>Gossypium</taxon>
    </lineage>
</organism>
<protein>
    <submittedName>
        <fullName evidence="1">Uncharacterized protein</fullName>
    </submittedName>
</protein>
<dbReference type="Proteomes" id="UP000828251">
    <property type="component" value="Unassembled WGS sequence"/>
</dbReference>
<comment type="caution">
    <text evidence="1">The sequence shown here is derived from an EMBL/GenBank/DDBJ whole genome shotgun (WGS) entry which is preliminary data.</text>
</comment>
<accession>A0A9D3UV87</accession>
<gene>
    <name evidence="1" type="ORF">J1N35_036006</name>
</gene>
<name>A0A9D3UV87_9ROSI</name>